<dbReference type="PANTHER" id="PTHR43537:SF45">
    <property type="entry name" value="GNTR FAMILY REGULATORY PROTEIN"/>
    <property type="match status" value="1"/>
</dbReference>
<dbReference type="GO" id="GO:0003700">
    <property type="term" value="F:DNA-binding transcription factor activity"/>
    <property type="evidence" value="ECO:0007669"/>
    <property type="project" value="InterPro"/>
</dbReference>
<gene>
    <name evidence="5" type="ORF">EZH22_00900</name>
</gene>
<protein>
    <submittedName>
        <fullName evidence="5">GntR family transcriptional regulator</fullName>
    </submittedName>
</protein>
<evidence type="ECO:0000313" key="5">
    <source>
        <dbReference type="EMBL" id="QRG09397.1"/>
    </source>
</evidence>
<evidence type="ECO:0000256" key="1">
    <source>
        <dbReference type="ARBA" id="ARBA00023015"/>
    </source>
</evidence>
<dbReference type="GO" id="GO:0003677">
    <property type="term" value="F:DNA binding"/>
    <property type="evidence" value="ECO:0007669"/>
    <property type="project" value="UniProtKB-KW"/>
</dbReference>
<dbReference type="AlphaFoldDB" id="A0A974SLB5"/>
<evidence type="ECO:0000256" key="2">
    <source>
        <dbReference type="ARBA" id="ARBA00023125"/>
    </source>
</evidence>
<dbReference type="SUPFAM" id="SSF48008">
    <property type="entry name" value="GntR ligand-binding domain-like"/>
    <property type="match status" value="1"/>
</dbReference>
<dbReference type="SMART" id="SM00345">
    <property type="entry name" value="HTH_GNTR"/>
    <property type="match status" value="1"/>
</dbReference>
<dbReference type="InterPro" id="IPR000524">
    <property type="entry name" value="Tscrpt_reg_HTH_GntR"/>
</dbReference>
<dbReference type="InterPro" id="IPR036390">
    <property type="entry name" value="WH_DNA-bd_sf"/>
</dbReference>
<keyword evidence="6" id="KW-1185">Reference proteome</keyword>
<evidence type="ECO:0000256" key="3">
    <source>
        <dbReference type="ARBA" id="ARBA00023163"/>
    </source>
</evidence>
<evidence type="ECO:0000313" key="6">
    <source>
        <dbReference type="Proteomes" id="UP000596427"/>
    </source>
</evidence>
<dbReference type="InterPro" id="IPR036388">
    <property type="entry name" value="WH-like_DNA-bd_sf"/>
</dbReference>
<dbReference type="KEGG" id="xdi:EZH22_00900"/>
<dbReference type="Proteomes" id="UP000596427">
    <property type="component" value="Chromosome"/>
</dbReference>
<accession>A0A974SLB5</accession>
<keyword evidence="2" id="KW-0238">DNA-binding</keyword>
<dbReference type="Gene3D" id="1.20.120.530">
    <property type="entry name" value="GntR ligand-binding domain-like"/>
    <property type="match status" value="1"/>
</dbReference>
<evidence type="ECO:0000259" key="4">
    <source>
        <dbReference type="PROSITE" id="PS50949"/>
    </source>
</evidence>
<dbReference type="InterPro" id="IPR008920">
    <property type="entry name" value="TF_FadR/GntR_C"/>
</dbReference>
<dbReference type="Gene3D" id="1.10.10.10">
    <property type="entry name" value="Winged helix-like DNA-binding domain superfamily/Winged helix DNA-binding domain"/>
    <property type="match status" value="1"/>
</dbReference>
<dbReference type="Pfam" id="PF07729">
    <property type="entry name" value="FCD"/>
    <property type="match status" value="1"/>
</dbReference>
<dbReference type="SUPFAM" id="SSF46785">
    <property type="entry name" value="Winged helix' DNA-binding domain"/>
    <property type="match status" value="1"/>
</dbReference>
<keyword evidence="3" id="KW-0804">Transcription</keyword>
<name>A0A974SLB5_9HYPH</name>
<reference evidence="5 6" key="1">
    <citation type="submission" date="2020-10" db="EMBL/GenBank/DDBJ databases">
        <title>Degradation of 1,4-Dioxane by Xanthobacter sp. YN2, via a Novel Group-2 Soluble Di-Iron Monooxygenase.</title>
        <authorList>
            <person name="Ma F."/>
            <person name="Wang Y."/>
            <person name="Yang J."/>
            <person name="Guo H."/>
            <person name="Su D."/>
            <person name="Yu L."/>
        </authorList>
    </citation>
    <scope>NUCLEOTIDE SEQUENCE [LARGE SCALE GENOMIC DNA]</scope>
    <source>
        <strain evidence="5 6">YN2</strain>
    </source>
</reference>
<dbReference type="PROSITE" id="PS50949">
    <property type="entry name" value="HTH_GNTR"/>
    <property type="match status" value="1"/>
</dbReference>
<dbReference type="InterPro" id="IPR011711">
    <property type="entry name" value="GntR_C"/>
</dbReference>
<dbReference type="PANTHER" id="PTHR43537">
    <property type="entry name" value="TRANSCRIPTIONAL REGULATOR, GNTR FAMILY"/>
    <property type="match status" value="1"/>
</dbReference>
<keyword evidence="1" id="KW-0805">Transcription regulation</keyword>
<dbReference type="SMART" id="SM00895">
    <property type="entry name" value="FCD"/>
    <property type="match status" value="1"/>
</dbReference>
<dbReference type="Pfam" id="PF00392">
    <property type="entry name" value="GntR"/>
    <property type="match status" value="1"/>
</dbReference>
<dbReference type="EMBL" id="CP063362">
    <property type="protein sequence ID" value="QRG09397.1"/>
    <property type="molecule type" value="Genomic_DNA"/>
</dbReference>
<proteinExistence type="predicted"/>
<sequence length="218" mass="24001">MMDDMPNTAAKELSAVDLAYNGIIDLVLRRELRPGERTSVYLLVDRLQIGRTPVREAINRLQSEGFLSVAGRSGTVVNPIDQAQARQLFALRLTLESFAADYAVQNVTDADLQKLKRAVDKLGEAGSSADFVRANTEFHSSIVALAANPMLIRFYAQLQIQLHVVIYLAERGADPAAATARHQEHLDIFAALAKRDAEALKAALQRHIRTTERAVLGK</sequence>
<organism evidence="5 6">
    <name type="scientific">Xanthobacter dioxanivorans</name>
    <dbReference type="NCBI Taxonomy" id="2528964"/>
    <lineage>
        <taxon>Bacteria</taxon>
        <taxon>Pseudomonadati</taxon>
        <taxon>Pseudomonadota</taxon>
        <taxon>Alphaproteobacteria</taxon>
        <taxon>Hyphomicrobiales</taxon>
        <taxon>Xanthobacteraceae</taxon>
        <taxon>Xanthobacter</taxon>
    </lineage>
</organism>
<feature type="domain" description="HTH gntR-type" evidence="4">
    <location>
        <begin position="13"/>
        <end position="80"/>
    </location>
</feature>